<keyword evidence="6 9" id="KW-1133">Transmembrane helix</keyword>
<evidence type="ECO:0000256" key="4">
    <source>
        <dbReference type="ARBA" id="ARBA00022692"/>
    </source>
</evidence>
<evidence type="ECO:0000256" key="5">
    <source>
        <dbReference type="ARBA" id="ARBA00022970"/>
    </source>
</evidence>
<name>A0ABR0M0B5_9PEZI</name>
<keyword evidence="2" id="KW-0813">Transport</keyword>
<dbReference type="InterPro" id="IPR004840">
    <property type="entry name" value="Amino_acid_permease_CS"/>
</dbReference>
<gene>
    <name evidence="11" type="primary">HIP1_2</name>
    <name evidence="11" type="ORF">LTR16_002480</name>
</gene>
<feature type="transmembrane region" description="Helical" evidence="9">
    <location>
        <begin position="192"/>
        <end position="212"/>
    </location>
</feature>
<comment type="subcellular location">
    <subcellularLocation>
        <location evidence="1">Cell membrane</location>
        <topology evidence="1">Multi-pass membrane protein</topology>
    </subcellularLocation>
</comment>
<dbReference type="PROSITE" id="PS00218">
    <property type="entry name" value="AMINO_ACID_PERMEASE_1"/>
    <property type="match status" value="1"/>
</dbReference>
<accession>A0ABR0M0B5</accession>
<dbReference type="PANTHER" id="PTHR43341:SF1">
    <property type="entry name" value="GENERAL AMINO-ACID PERMEASE GAP1"/>
    <property type="match status" value="1"/>
</dbReference>
<evidence type="ECO:0000256" key="1">
    <source>
        <dbReference type="ARBA" id="ARBA00004651"/>
    </source>
</evidence>
<dbReference type="NCBIfam" id="TIGR00913">
    <property type="entry name" value="2A0310"/>
    <property type="match status" value="1"/>
</dbReference>
<evidence type="ECO:0000256" key="7">
    <source>
        <dbReference type="ARBA" id="ARBA00023136"/>
    </source>
</evidence>
<feature type="transmembrane region" description="Helical" evidence="9">
    <location>
        <begin position="530"/>
        <end position="550"/>
    </location>
</feature>
<evidence type="ECO:0000259" key="10">
    <source>
        <dbReference type="Pfam" id="PF00324"/>
    </source>
</evidence>
<dbReference type="PANTHER" id="PTHR43341">
    <property type="entry name" value="AMINO ACID PERMEASE"/>
    <property type="match status" value="1"/>
</dbReference>
<feature type="transmembrane region" description="Helical" evidence="9">
    <location>
        <begin position="490"/>
        <end position="510"/>
    </location>
</feature>
<evidence type="ECO:0000256" key="6">
    <source>
        <dbReference type="ARBA" id="ARBA00022989"/>
    </source>
</evidence>
<dbReference type="InterPro" id="IPR050524">
    <property type="entry name" value="APC_YAT"/>
</dbReference>
<dbReference type="Proteomes" id="UP001357485">
    <property type="component" value="Unassembled WGS sequence"/>
</dbReference>
<reference evidence="11 12" key="1">
    <citation type="submission" date="2023-08" db="EMBL/GenBank/DDBJ databases">
        <title>Black Yeasts Isolated from many extreme environments.</title>
        <authorList>
            <person name="Coleine C."/>
            <person name="Stajich J.E."/>
            <person name="Selbmann L."/>
        </authorList>
    </citation>
    <scope>NUCLEOTIDE SEQUENCE [LARGE SCALE GENOMIC DNA]</scope>
    <source>
        <strain evidence="11 12">CCFEE 536</strain>
    </source>
</reference>
<dbReference type="InterPro" id="IPR004841">
    <property type="entry name" value="AA-permease/SLC12A_dom"/>
</dbReference>
<dbReference type="PIRSF" id="PIRSF006060">
    <property type="entry name" value="AA_transporter"/>
    <property type="match status" value="1"/>
</dbReference>
<protein>
    <submittedName>
        <fullName evidence="11">Histidine permease</fullName>
    </submittedName>
</protein>
<keyword evidence="4 9" id="KW-0812">Transmembrane</keyword>
<evidence type="ECO:0000256" key="8">
    <source>
        <dbReference type="SAM" id="MobiDB-lite"/>
    </source>
</evidence>
<keyword evidence="7 9" id="KW-0472">Membrane</keyword>
<feature type="transmembrane region" description="Helical" evidence="9">
    <location>
        <begin position="373"/>
        <end position="395"/>
    </location>
</feature>
<organism evidence="11 12">
    <name type="scientific">Cryomyces antarcticus</name>
    <dbReference type="NCBI Taxonomy" id="329879"/>
    <lineage>
        <taxon>Eukaryota</taxon>
        <taxon>Fungi</taxon>
        <taxon>Dikarya</taxon>
        <taxon>Ascomycota</taxon>
        <taxon>Pezizomycotina</taxon>
        <taxon>Dothideomycetes</taxon>
        <taxon>Dothideomycetes incertae sedis</taxon>
        <taxon>Cryomyces</taxon>
    </lineage>
</organism>
<feature type="transmembrane region" description="Helical" evidence="9">
    <location>
        <begin position="221"/>
        <end position="240"/>
    </location>
</feature>
<feature type="transmembrane region" description="Helical" evidence="9">
    <location>
        <begin position="446"/>
        <end position="469"/>
    </location>
</feature>
<feature type="compositionally biased region" description="Basic and acidic residues" evidence="8">
    <location>
        <begin position="1"/>
        <end position="11"/>
    </location>
</feature>
<dbReference type="InterPro" id="IPR004762">
    <property type="entry name" value="Amino_acid_permease_fungi"/>
</dbReference>
<dbReference type="Pfam" id="PF00324">
    <property type="entry name" value="AA_permease"/>
    <property type="match status" value="1"/>
</dbReference>
<feature type="domain" description="Amino acid permease/ SLC12A" evidence="10">
    <location>
        <begin position="83"/>
        <end position="558"/>
    </location>
</feature>
<keyword evidence="12" id="KW-1185">Reference proteome</keyword>
<evidence type="ECO:0000313" key="11">
    <source>
        <dbReference type="EMBL" id="KAK5256756.1"/>
    </source>
</evidence>
<evidence type="ECO:0000256" key="9">
    <source>
        <dbReference type="SAM" id="Phobius"/>
    </source>
</evidence>
<evidence type="ECO:0000313" key="12">
    <source>
        <dbReference type="Proteomes" id="UP001357485"/>
    </source>
</evidence>
<sequence length="597" mass="64245">MEKSVDDEKKYTSPAGSHEAPEYEAGSFEEVKSSKWTHFVDSFKPNPNASVTPAGVVGADGKVIEGSAGPPPEKLSRRLKGRHLQMIAIGGSIGTGLFVGSGAALAGGGPASLVIAYGLIGAMLYCTVHALGELAVVFPVAGSFAAYSSRFLDPAWGFAMGWNYAMGWLVTLPLEIIAASITVSYWDGAKGVNGAVWVTIFLLVIIAINLFGVKGYGEAEFVFSIIKIVAVLGFISYRAVTAPNAVIVFSEYALTQEQAQLMSTLARGAFNNGFKGLCSVFVTAAFSFAGTELVGLAAAETANPRKTLPSAIKQVFWRILLFYMVSLTLVGVLVPYNNPQLINGSGSSDANASPFVIAIKNAGIGGLPSVMNVVILIAVLSVGNSSIYGCSRTLAAMADQGQAPKILGYIDRAGRPLVSILFASSLGFLCYLVAAGSDTRTQAFNWLLAISGLSSIFTWGSICFCHIRFRKAWKVQGRSLSELAFRSQPGVYGSWFGLMFNFLVLIAQFWTAMAPTGYGALTAGERIQNFFQAYLSAPIIVLFYVVFKIVKRTKIRRTKEMDLVTGQRELNLAQLIEEDRLERMNWSAPKRVYKFFC</sequence>
<feature type="transmembrane region" description="Helical" evidence="9">
    <location>
        <begin position="315"/>
        <end position="336"/>
    </location>
</feature>
<dbReference type="Gene3D" id="1.20.1740.10">
    <property type="entry name" value="Amino acid/polyamine transporter I"/>
    <property type="match status" value="1"/>
</dbReference>
<feature type="transmembrane region" description="Helical" evidence="9">
    <location>
        <begin position="162"/>
        <end position="186"/>
    </location>
</feature>
<feature type="region of interest" description="Disordered" evidence="8">
    <location>
        <begin position="1"/>
        <end position="27"/>
    </location>
</feature>
<keyword evidence="3" id="KW-1003">Cell membrane</keyword>
<keyword evidence="5" id="KW-0029">Amino-acid transport</keyword>
<dbReference type="EMBL" id="JAVRRA010008402">
    <property type="protein sequence ID" value="KAK5256756.1"/>
    <property type="molecule type" value="Genomic_DNA"/>
</dbReference>
<feature type="transmembrane region" description="Helical" evidence="9">
    <location>
        <begin position="274"/>
        <end position="294"/>
    </location>
</feature>
<comment type="caution">
    <text evidence="11">The sequence shown here is derived from an EMBL/GenBank/DDBJ whole genome shotgun (WGS) entry which is preliminary data.</text>
</comment>
<feature type="transmembrane region" description="Helical" evidence="9">
    <location>
        <begin position="84"/>
        <end position="108"/>
    </location>
</feature>
<evidence type="ECO:0000256" key="2">
    <source>
        <dbReference type="ARBA" id="ARBA00022448"/>
    </source>
</evidence>
<evidence type="ECO:0000256" key="3">
    <source>
        <dbReference type="ARBA" id="ARBA00022475"/>
    </source>
</evidence>
<feature type="transmembrane region" description="Helical" evidence="9">
    <location>
        <begin position="416"/>
        <end position="434"/>
    </location>
</feature>
<feature type="transmembrane region" description="Helical" evidence="9">
    <location>
        <begin position="114"/>
        <end position="141"/>
    </location>
</feature>
<proteinExistence type="predicted"/>